<keyword evidence="2" id="KW-1185">Reference proteome</keyword>
<sequence>MRTLKGLRAEELLYRRLQPCCPFKGKIHSIFSSTMNLMEEGGRLWTLSIEREMYLPGTLEISGKINFEEYQHLLGKPVHLASGMLVLGHSLQVDLSEILMRKPEERGSLAKGAGNPKDNLEKTLEELRIHGKRGGCLSFFLPGPQEGYLEKAFQDRISAVKTTGDFRQILGLGLGLTPSGDDFALGFMAMASYLPGSLVRDTAQKLRTLLEHGTVSTTEVSLQMLHFGKEDRFPGALTNFCEEILYGSDAEKRKSAMEKLLNIGSISGTDMASGALFALQLHLEQQCGGNDDKKS</sequence>
<dbReference type="InterPro" id="IPR021530">
    <property type="entry name" value="AllH-like"/>
</dbReference>
<dbReference type="Proteomes" id="UP000181899">
    <property type="component" value="Unassembled WGS sequence"/>
</dbReference>
<protein>
    <recommendedName>
        <fullName evidence="3">DUF2877 domain-containing protein</fullName>
    </recommendedName>
</protein>
<accession>A0A1I5A3M7</accession>
<evidence type="ECO:0008006" key="3">
    <source>
        <dbReference type="Google" id="ProtNLM"/>
    </source>
</evidence>
<dbReference type="Pfam" id="PF11392">
    <property type="entry name" value="AllH"/>
    <property type="match status" value="1"/>
</dbReference>
<evidence type="ECO:0000313" key="1">
    <source>
        <dbReference type="EMBL" id="SFN56987.1"/>
    </source>
</evidence>
<reference evidence="1 2" key="1">
    <citation type="submission" date="2016-10" db="EMBL/GenBank/DDBJ databases">
        <authorList>
            <person name="de Groot N.N."/>
        </authorList>
    </citation>
    <scope>NUCLEOTIDE SEQUENCE [LARGE SCALE GENOMIC DNA]</scope>
    <source>
        <strain evidence="1 2">ML2</strain>
    </source>
</reference>
<dbReference type="STRING" id="398199.SAMN05421804_10234"/>
<organism evidence="1 2">
    <name type="scientific">Proteiniclasticum ruminis</name>
    <dbReference type="NCBI Taxonomy" id="398199"/>
    <lineage>
        <taxon>Bacteria</taxon>
        <taxon>Bacillati</taxon>
        <taxon>Bacillota</taxon>
        <taxon>Clostridia</taxon>
        <taxon>Eubacteriales</taxon>
        <taxon>Clostridiaceae</taxon>
        <taxon>Proteiniclasticum</taxon>
    </lineage>
</organism>
<dbReference type="EMBL" id="FOVK01000002">
    <property type="protein sequence ID" value="SFN56987.1"/>
    <property type="molecule type" value="Genomic_DNA"/>
</dbReference>
<dbReference type="OrthoDB" id="4933449at2"/>
<gene>
    <name evidence="1" type="ORF">SAMN04488695_102300</name>
</gene>
<name>A0A1I5A3M7_9CLOT</name>
<proteinExistence type="predicted"/>
<evidence type="ECO:0000313" key="2">
    <source>
        <dbReference type="Proteomes" id="UP000181899"/>
    </source>
</evidence>
<dbReference type="RefSeq" id="WP_074911377.1">
    <property type="nucleotide sequence ID" value="NZ_FOVK01000002.1"/>
</dbReference>
<dbReference type="AlphaFoldDB" id="A0A1I5A3M7"/>